<dbReference type="AlphaFoldDB" id="A0A4U8YWE6"/>
<comment type="catalytic activity">
    <reaction evidence="6">
        <text>Exonucleolytic cleavage that removes extra residues from the 3'-terminus of tRNA to produce 5'-mononucleotides.</text>
        <dbReference type="EC" id="3.1.13.5"/>
    </reaction>
</comment>
<dbReference type="Pfam" id="PF01612">
    <property type="entry name" value="DNA_pol_A_exo1"/>
    <property type="match status" value="1"/>
</dbReference>
<comment type="function">
    <text evidence="6">Exonuclease involved in the 3' processing of various precursor tRNAs. Initiates hydrolysis at the 3'-terminus of an RNA molecule and releases 5'-mononucleotides.</text>
</comment>
<keyword evidence="2 6" id="KW-0819">tRNA processing</keyword>
<organism evidence="8 9">
    <name type="scientific">Methylocella tundrae</name>
    <dbReference type="NCBI Taxonomy" id="227605"/>
    <lineage>
        <taxon>Bacteria</taxon>
        <taxon>Pseudomonadati</taxon>
        <taxon>Pseudomonadota</taxon>
        <taxon>Alphaproteobacteria</taxon>
        <taxon>Hyphomicrobiales</taxon>
        <taxon>Beijerinckiaceae</taxon>
        <taxon>Methylocella</taxon>
    </lineage>
</organism>
<dbReference type="Gene3D" id="3.30.420.10">
    <property type="entry name" value="Ribonuclease H-like superfamily/Ribonuclease H"/>
    <property type="match status" value="1"/>
</dbReference>
<dbReference type="PANTHER" id="PTHR47649">
    <property type="entry name" value="RIBONUCLEASE D"/>
    <property type="match status" value="1"/>
</dbReference>
<dbReference type="NCBIfam" id="TIGR01388">
    <property type="entry name" value="rnd"/>
    <property type="match status" value="1"/>
</dbReference>
<dbReference type="HAMAP" id="MF_01899">
    <property type="entry name" value="RNase_D"/>
    <property type="match status" value="1"/>
</dbReference>
<dbReference type="EC" id="3.1.13.5" evidence="6"/>
<gene>
    <name evidence="6 8" type="primary">rnd</name>
    <name evidence="8" type="ORF">MTUNDRAET4_1294</name>
</gene>
<dbReference type="InterPro" id="IPR044876">
    <property type="entry name" value="HRDC_dom_sf"/>
</dbReference>
<dbReference type="EMBL" id="LR536450">
    <property type="protein sequence ID" value="VFU08187.1"/>
    <property type="molecule type" value="Genomic_DNA"/>
</dbReference>
<dbReference type="InterPro" id="IPR002562">
    <property type="entry name" value="3'-5'_exonuclease_dom"/>
</dbReference>
<dbReference type="Pfam" id="PF00570">
    <property type="entry name" value="HRDC"/>
    <property type="match status" value="1"/>
</dbReference>
<accession>A0A4U8YWE6</accession>
<keyword evidence="4 6" id="KW-0378">Hydrolase</keyword>
<dbReference type="GO" id="GO:0003676">
    <property type="term" value="F:nucleic acid binding"/>
    <property type="evidence" value="ECO:0007669"/>
    <property type="project" value="InterPro"/>
</dbReference>
<evidence type="ECO:0000256" key="4">
    <source>
        <dbReference type="ARBA" id="ARBA00022801"/>
    </source>
</evidence>
<dbReference type="InterPro" id="IPR006292">
    <property type="entry name" value="RNase_D"/>
</dbReference>
<dbReference type="SUPFAM" id="SSF47819">
    <property type="entry name" value="HRDC-like"/>
    <property type="match status" value="2"/>
</dbReference>
<evidence type="ECO:0000256" key="2">
    <source>
        <dbReference type="ARBA" id="ARBA00022694"/>
    </source>
</evidence>
<dbReference type="SUPFAM" id="SSF53098">
    <property type="entry name" value="Ribonuclease H-like"/>
    <property type="match status" value="1"/>
</dbReference>
<comment type="cofactor">
    <cofactor evidence="6">
        <name>a divalent metal cation</name>
        <dbReference type="ChEBI" id="CHEBI:60240"/>
    </cofactor>
</comment>
<evidence type="ECO:0000256" key="1">
    <source>
        <dbReference type="ARBA" id="ARBA00022490"/>
    </source>
</evidence>
<keyword evidence="3 6" id="KW-0540">Nuclease</keyword>
<dbReference type="InterPro" id="IPR051086">
    <property type="entry name" value="RNase_D-like"/>
</dbReference>
<feature type="domain" description="HRDC" evidence="7">
    <location>
        <begin position="218"/>
        <end position="299"/>
    </location>
</feature>
<reference evidence="8 9" key="1">
    <citation type="submission" date="2019-03" db="EMBL/GenBank/DDBJ databases">
        <authorList>
            <person name="Kox A.R. M."/>
        </authorList>
    </citation>
    <scope>NUCLEOTIDE SEQUENCE [LARGE SCALE GENOMIC DNA]</scope>
    <source>
        <strain evidence="8">MTUNDRAET4 annotated genome</strain>
    </source>
</reference>
<dbReference type="PANTHER" id="PTHR47649:SF1">
    <property type="entry name" value="RIBONUCLEASE D"/>
    <property type="match status" value="1"/>
</dbReference>
<dbReference type="Proteomes" id="UP000294360">
    <property type="component" value="Chromosome"/>
</dbReference>
<comment type="similarity">
    <text evidence="6">Belongs to the RNase D family.</text>
</comment>
<dbReference type="GO" id="GO:0008408">
    <property type="term" value="F:3'-5' exonuclease activity"/>
    <property type="evidence" value="ECO:0007669"/>
    <property type="project" value="InterPro"/>
</dbReference>
<dbReference type="Gene3D" id="1.10.150.80">
    <property type="entry name" value="HRDC domain"/>
    <property type="match status" value="1"/>
</dbReference>
<protein>
    <recommendedName>
        <fullName evidence="6">Ribonuclease D</fullName>
        <shortName evidence="6">RNase D</shortName>
        <ecNumber evidence="6">3.1.13.5</ecNumber>
    </recommendedName>
</protein>
<dbReference type="GO" id="GO:0000166">
    <property type="term" value="F:nucleotide binding"/>
    <property type="evidence" value="ECO:0007669"/>
    <property type="project" value="InterPro"/>
</dbReference>
<dbReference type="GO" id="GO:0042780">
    <property type="term" value="P:tRNA 3'-end processing"/>
    <property type="evidence" value="ECO:0007669"/>
    <property type="project" value="UniProtKB-UniRule"/>
</dbReference>
<dbReference type="PROSITE" id="PS50967">
    <property type="entry name" value="HRDC"/>
    <property type="match status" value="1"/>
</dbReference>
<comment type="subcellular location">
    <subcellularLocation>
        <location evidence="6">Cytoplasm</location>
    </subcellularLocation>
</comment>
<evidence type="ECO:0000256" key="3">
    <source>
        <dbReference type="ARBA" id="ARBA00022722"/>
    </source>
</evidence>
<name>A0A4U8YWE6_METTU</name>
<keyword evidence="1 6" id="KW-0963">Cytoplasm</keyword>
<keyword evidence="5 6" id="KW-0269">Exonuclease</keyword>
<dbReference type="InterPro" id="IPR012337">
    <property type="entry name" value="RNaseH-like_sf"/>
</dbReference>
<evidence type="ECO:0000256" key="5">
    <source>
        <dbReference type="ARBA" id="ARBA00022839"/>
    </source>
</evidence>
<dbReference type="SMART" id="SM00474">
    <property type="entry name" value="35EXOc"/>
    <property type="match status" value="1"/>
</dbReference>
<evidence type="ECO:0000256" key="6">
    <source>
        <dbReference type="HAMAP-Rule" id="MF_01899"/>
    </source>
</evidence>
<dbReference type="CDD" id="cd06142">
    <property type="entry name" value="RNaseD_exo"/>
    <property type="match status" value="1"/>
</dbReference>
<dbReference type="InterPro" id="IPR002121">
    <property type="entry name" value="HRDC_dom"/>
</dbReference>
<dbReference type="GO" id="GO:0005737">
    <property type="term" value="C:cytoplasm"/>
    <property type="evidence" value="ECO:0007669"/>
    <property type="project" value="UniProtKB-SubCell"/>
</dbReference>
<proteinExistence type="inferred from homology"/>
<evidence type="ECO:0000259" key="7">
    <source>
        <dbReference type="PROSITE" id="PS50967"/>
    </source>
</evidence>
<dbReference type="KEGG" id="mtun:MTUNDRAET4_1294"/>
<dbReference type="InterPro" id="IPR036397">
    <property type="entry name" value="RNaseH_sf"/>
</dbReference>
<dbReference type="GO" id="GO:0033890">
    <property type="term" value="F:ribonuclease D activity"/>
    <property type="evidence" value="ECO:0007669"/>
    <property type="project" value="UniProtKB-UniRule"/>
</dbReference>
<sequence>MLSFPLSKKIMSLITTTKSLAETCGRLAAHPFVTVDTEFLRETTFWPRLCVVQLASPDEAAAIDAMAEGLDLTPLFELMANPEITKVFHAARQDVEIIWNLAKLIPAPLFDTQVAAMVCGFGDQVSYGDLVQNVAKVTLDKSSRFTDWSRRPLLPSQIDYAIADVTYLRDIYLFLRRKLEQTDRLSWLSDEMAMLTSPATYEQHPDNAWERFRNRVRKPRDLGVLMEVAAWREAEAQARDVPRSRVLKDDVLIELALAAPRTEEALGNLRAFPRGMERSRAGLDILAAIERGLSRDPKTLPKLDRERRSGGNGATVELLKVLLRQVSESHGVAAKMIATVEDLEAIAADDKADVAALAGWRRELFGVKALELKHGRLALTVEQGRIVTLEWQDAPPEQTEAASRIAE</sequence>
<evidence type="ECO:0000313" key="8">
    <source>
        <dbReference type="EMBL" id="VFU08187.1"/>
    </source>
</evidence>
<evidence type="ECO:0000313" key="9">
    <source>
        <dbReference type="Proteomes" id="UP000294360"/>
    </source>
</evidence>
<dbReference type="InterPro" id="IPR010997">
    <property type="entry name" value="HRDC-like_sf"/>
</dbReference>